<dbReference type="InterPro" id="IPR036505">
    <property type="entry name" value="Amidase/PGRP_sf"/>
</dbReference>
<evidence type="ECO:0000259" key="3">
    <source>
        <dbReference type="SMART" id="SM00701"/>
    </source>
</evidence>
<evidence type="ECO:0000256" key="1">
    <source>
        <dbReference type="ARBA" id="ARBA00007553"/>
    </source>
</evidence>
<gene>
    <name evidence="4" type="ORF">PlAlph_3270</name>
</gene>
<dbReference type="SUPFAM" id="SSF55846">
    <property type="entry name" value="N-acetylmuramoyl-L-alanine amidase-like"/>
    <property type="match status" value="1"/>
</dbReference>
<dbReference type="Pfam" id="PF01510">
    <property type="entry name" value="Amidase_2"/>
    <property type="match status" value="1"/>
</dbReference>
<dbReference type="GO" id="GO:0008270">
    <property type="term" value="F:zinc ion binding"/>
    <property type="evidence" value="ECO:0007669"/>
    <property type="project" value="InterPro"/>
</dbReference>
<evidence type="ECO:0000313" key="4">
    <source>
        <dbReference type="EMBL" id="QIM10435.1"/>
    </source>
</evidence>
<feature type="domain" description="N-acetylmuramoyl-L-alanine amidase" evidence="2">
    <location>
        <begin position="1"/>
        <end position="120"/>
    </location>
</feature>
<dbReference type="AlphaFoldDB" id="A0A6G8F281"/>
<dbReference type="InterPro" id="IPR002502">
    <property type="entry name" value="Amidase_domain"/>
</dbReference>
<evidence type="ECO:0000259" key="2">
    <source>
        <dbReference type="SMART" id="SM00644"/>
    </source>
</evidence>
<dbReference type="SMART" id="SM00644">
    <property type="entry name" value="Ami_2"/>
    <property type="match status" value="1"/>
</dbReference>
<dbReference type="PANTHER" id="PTHR11022">
    <property type="entry name" value="PEPTIDOGLYCAN RECOGNITION PROTEIN"/>
    <property type="match status" value="1"/>
</dbReference>
<proteinExistence type="inferred from homology"/>
<dbReference type="GO" id="GO:0008745">
    <property type="term" value="F:N-acetylmuramoyl-L-alanine amidase activity"/>
    <property type="evidence" value="ECO:0007669"/>
    <property type="project" value="InterPro"/>
</dbReference>
<dbReference type="InterPro" id="IPR015510">
    <property type="entry name" value="PGRP"/>
</dbReference>
<dbReference type="GO" id="GO:0009253">
    <property type="term" value="P:peptidoglycan catabolic process"/>
    <property type="evidence" value="ECO:0007669"/>
    <property type="project" value="InterPro"/>
</dbReference>
<dbReference type="PANTHER" id="PTHR11022:SF41">
    <property type="entry name" value="PEPTIDOGLYCAN-RECOGNITION PROTEIN LC-RELATED"/>
    <property type="match status" value="1"/>
</dbReference>
<name>A0A6G8F281_9PROT</name>
<dbReference type="Gene3D" id="3.40.80.10">
    <property type="entry name" value="Peptidoglycan recognition protein-like"/>
    <property type="match status" value="1"/>
</dbReference>
<dbReference type="EMBL" id="MN990730">
    <property type="protein sequence ID" value="QIM10435.1"/>
    <property type="molecule type" value="Genomic_DNA"/>
</dbReference>
<protein>
    <submittedName>
        <fullName evidence="4">N-acetylmuramoyl-L-alanine amidase</fullName>
    </submittedName>
</protein>
<comment type="similarity">
    <text evidence="1">Belongs to the N-acetylmuramoyl-L-alanine amidase 2 family.</text>
</comment>
<reference evidence="4" key="1">
    <citation type="journal article" date="2020" name="J. ISSAAS">
        <title>Lactobacilli and other gastrointestinal microbiota of Peromyscus leucopus, reservoir host for agents of Lyme disease and other zoonoses in North America.</title>
        <authorList>
            <person name="Milovic A."/>
            <person name="Bassam K."/>
            <person name="Shao H."/>
            <person name="Chatzistamou I."/>
            <person name="Tufts D.M."/>
            <person name="Diuk-Wasser M."/>
            <person name="Barbour A.G."/>
        </authorList>
    </citation>
    <scope>NUCLEOTIDE SEQUENCE</scope>
    <source>
        <strain evidence="4">LL90</strain>
    </source>
</reference>
<organism evidence="4">
    <name type="scientific">uncultured Alphaproteobacteria bacterium</name>
    <dbReference type="NCBI Taxonomy" id="91750"/>
    <lineage>
        <taxon>Bacteria</taxon>
        <taxon>Pseudomonadati</taxon>
        <taxon>Pseudomonadota</taxon>
        <taxon>Alphaproteobacteria</taxon>
        <taxon>environmental samples</taxon>
    </lineage>
</organism>
<dbReference type="CDD" id="cd06583">
    <property type="entry name" value="PGRP"/>
    <property type="match status" value="1"/>
</dbReference>
<feature type="domain" description="Peptidoglycan recognition protein family" evidence="3">
    <location>
        <begin position="3"/>
        <end position="113"/>
    </location>
</feature>
<accession>A0A6G8F281</accession>
<dbReference type="InterPro" id="IPR006619">
    <property type="entry name" value="PGRP_domain_met/bac"/>
</dbReference>
<sequence>MALRKIDKIIVHCADTPDGKDFIIKDIDRWHKERGWQCCGYHHVIRLDGTVENGRPLAQIGAHCKGYNETSIGICLIGRREFTPAQLVSLRNLIGSYRKLFPGSEVFGHYELCRNKSCPNFNVKEWYYGGVFKQI</sequence>
<dbReference type="SMART" id="SM00701">
    <property type="entry name" value="PGRP"/>
    <property type="match status" value="1"/>
</dbReference>